<comment type="caution">
    <text evidence="1">The sequence shown here is derived from an EMBL/GenBank/DDBJ whole genome shotgun (WGS) entry which is preliminary data.</text>
</comment>
<dbReference type="AlphaFoldDB" id="A0A0F9CJ65"/>
<gene>
    <name evidence="1" type="ORF">LCGC14_2316780</name>
</gene>
<reference evidence="1" key="1">
    <citation type="journal article" date="2015" name="Nature">
        <title>Complex archaea that bridge the gap between prokaryotes and eukaryotes.</title>
        <authorList>
            <person name="Spang A."/>
            <person name="Saw J.H."/>
            <person name="Jorgensen S.L."/>
            <person name="Zaremba-Niedzwiedzka K."/>
            <person name="Martijn J."/>
            <person name="Lind A.E."/>
            <person name="van Eijk R."/>
            <person name="Schleper C."/>
            <person name="Guy L."/>
            <person name="Ettema T.J."/>
        </authorList>
    </citation>
    <scope>NUCLEOTIDE SEQUENCE</scope>
</reference>
<protein>
    <submittedName>
        <fullName evidence="1">Uncharacterized protein</fullName>
    </submittedName>
</protein>
<sequence>MRSCYIEVKVDDGEDIAFLWNKRAIGEGLPTFLFPDCLYKQVRELGFYELTAYNKHVTGANTFEVIAVDCISFSGEYVCTGAGICAAFLDTLLGPGWKFDGNKPRTVYFKIKKIGKPGVESTKSSHPRSDHGR</sequence>
<dbReference type="EMBL" id="LAZR01033001">
    <property type="protein sequence ID" value="KKL49313.1"/>
    <property type="molecule type" value="Genomic_DNA"/>
</dbReference>
<evidence type="ECO:0000313" key="1">
    <source>
        <dbReference type="EMBL" id="KKL49313.1"/>
    </source>
</evidence>
<proteinExistence type="predicted"/>
<accession>A0A0F9CJ65</accession>
<organism evidence="1">
    <name type="scientific">marine sediment metagenome</name>
    <dbReference type="NCBI Taxonomy" id="412755"/>
    <lineage>
        <taxon>unclassified sequences</taxon>
        <taxon>metagenomes</taxon>
        <taxon>ecological metagenomes</taxon>
    </lineage>
</organism>
<name>A0A0F9CJ65_9ZZZZ</name>